<name>A0A0H5C9U6_CYBJN</name>
<dbReference type="AlphaFoldDB" id="A0A0H5C9U6"/>
<feature type="binding site" evidence="5">
    <location>
        <begin position="131"/>
        <end position="133"/>
    </location>
    <ligand>
        <name>FMN</name>
        <dbReference type="ChEBI" id="CHEBI:58210"/>
    </ligand>
</feature>
<dbReference type="InterPro" id="IPR013785">
    <property type="entry name" value="Aldolase_TIM"/>
</dbReference>
<feature type="binding site" evidence="5">
    <location>
        <position position="78"/>
    </location>
    <ligand>
        <name>glyoxylate</name>
        <dbReference type="ChEBI" id="CHEBI:36655"/>
    </ligand>
</feature>
<keyword evidence="5" id="KW-0288">FMN</keyword>
<feature type="active site" description="Proton acceptor" evidence="4">
    <location>
        <position position="286"/>
    </location>
</feature>
<keyword evidence="5" id="KW-0285">Flavoprotein</keyword>
<dbReference type="EMBL" id="CDQK01000007">
    <property type="protein sequence ID" value="CEP25143.1"/>
    <property type="molecule type" value="Genomic_DNA"/>
</dbReference>
<evidence type="ECO:0000256" key="5">
    <source>
        <dbReference type="PIRSR" id="PIRSR000138-2"/>
    </source>
</evidence>
<evidence type="ECO:0000313" key="7">
    <source>
        <dbReference type="EMBL" id="CEP25143.1"/>
    </source>
</evidence>
<evidence type="ECO:0000256" key="4">
    <source>
        <dbReference type="PIRSR" id="PIRSR000138-1"/>
    </source>
</evidence>
<keyword evidence="2" id="KW-0560">Oxidoreductase</keyword>
<dbReference type="InterPro" id="IPR012133">
    <property type="entry name" value="Alpha-hydoxy_acid_DH_FMN"/>
</dbReference>
<comment type="cofactor">
    <cofactor evidence="1">
        <name>FMN</name>
        <dbReference type="ChEBI" id="CHEBI:58210"/>
    </cofactor>
</comment>
<dbReference type="PANTHER" id="PTHR10578:SF148">
    <property type="entry name" value="L-LACTATE DEHYDROGENASE (CYTOCHROME)"/>
    <property type="match status" value="1"/>
</dbReference>
<evidence type="ECO:0000256" key="1">
    <source>
        <dbReference type="ARBA" id="ARBA00001917"/>
    </source>
</evidence>
<evidence type="ECO:0000256" key="3">
    <source>
        <dbReference type="ARBA" id="ARBA00024042"/>
    </source>
</evidence>
<dbReference type="GO" id="GO:0010181">
    <property type="term" value="F:FMN binding"/>
    <property type="evidence" value="ECO:0007669"/>
    <property type="project" value="InterPro"/>
</dbReference>
<sequence length="403" mass="44634">MPNSSNSNGSERDGGIVVSIRGEEYDLGELPEKLKLRLLALLQQKKQPYEKPPLDSIFNLADFTDVARNTLSENTWSYYRTGAADEITLRENTQAWRRIYFRPRILNNVTEVSLATELLGSKSAYPFYITAFAGCHLDNNVDAEKPLLRASDESGGVYMLPFQTTLGITQLSNEGEGDQWLQIYVGQDRQRTKEVIKEAEATGKIKALCFTVDMAQIGRRETHQRVTGDGSFVKHFSGISSSFSWDEVRGYKDSTHLKCVLKGIQTKEDAVKAIEYGFDGIILSNHGGRQLDTARSGIEVLAEVHRELKLKGLEDRIEIFVDGGVSRGSDIVKALALGAKGVGLGRAMLYALQSYGEPGVAKAIDILRSEVELTLRLLGVRSIGDLDESYVDITNLPLNRATH</sequence>
<proteinExistence type="inferred from homology"/>
<dbReference type="InterPro" id="IPR037396">
    <property type="entry name" value="FMN_HAD"/>
</dbReference>
<gene>
    <name evidence="7" type="primary">CYB3</name>
    <name evidence="7" type="ORF">BN1211_6145</name>
</gene>
<feature type="binding site" evidence="5">
    <location>
        <position position="184"/>
    </location>
    <ligand>
        <name>glyoxylate</name>
        <dbReference type="ChEBI" id="CHEBI:36655"/>
    </ligand>
</feature>
<reference evidence="8" key="1">
    <citation type="journal article" date="2015" name="J. Biotechnol.">
        <title>The structure of the Cyberlindnera jadinii genome and its relation to Candida utilis analyzed by the occurrence of single nucleotide polymorphisms.</title>
        <authorList>
            <person name="Rupp O."/>
            <person name="Brinkrolf K."/>
            <person name="Buerth C."/>
            <person name="Kunigo M."/>
            <person name="Schneider J."/>
            <person name="Jaenicke S."/>
            <person name="Goesmann A."/>
            <person name="Puehler A."/>
            <person name="Jaeger K.-E."/>
            <person name="Ernst J.F."/>
        </authorList>
    </citation>
    <scope>NUCLEOTIDE SEQUENCE [LARGE SCALE GENOMIC DNA]</scope>
    <source>
        <strain evidence="8">ATCC 18201 / CBS 1600 / BCRC 20928 / JCM 3617 / NBRC 0987 / NRRL Y-1542</strain>
    </source>
</reference>
<feature type="binding site" evidence="5">
    <location>
        <position position="220"/>
    </location>
    <ligand>
        <name>glyoxylate</name>
        <dbReference type="ChEBI" id="CHEBI:36655"/>
    </ligand>
</feature>
<dbReference type="PROSITE" id="PS00557">
    <property type="entry name" value="FMN_HYDROXY_ACID_DH_1"/>
    <property type="match status" value="1"/>
</dbReference>
<evidence type="ECO:0000259" key="6">
    <source>
        <dbReference type="PROSITE" id="PS51349"/>
    </source>
</evidence>
<accession>A0A0H5C9U6</accession>
<dbReference type="Pfam" id="PF01070">
    <property type="entry name" value="FMN_dh"/>
    <property type="match status" value="2"/>
</dbReference>
<dbReference type="PROSITE" id="PS51349">
    <property type="entry name" value="FMN_HYDROXY_ACID_DH_2"/>
    <property type="match status" value="1"/>
</dbReference>
<dbReference type="Gene3D" id="3.20.20.70">
    <property type="entry name" value="Aldolase class I"/>
    <property type="match status" value="1"/>
</dbReference>
<feature type="binding site" evidence="5">
    <location>
        <position position="289"/>
    </location>
    <ligand>
        <name>glyoxylate</name>
        <dbReference type="ChEBI" id="CHEBI:36655"/>
    </ligand>
</feature>
<evidence type="ECO:0000313" key="8">
    <source>
        <dbReference type="Proteomes" id="UP000038830"/>
    </source>
</evidence>
<dbReference type="Proteomes" id="UP000038830">
    <property type="component" value="Unassembled WGS sequence"/>
</dbReference>
<feature type="binding site" evidence="5">
    <location>
        <position position="182"/>
    </location>
    <ligand>
        <name>FMN</name>
        <dbReference type="ChEBI" id="CHEBI:58210"/>
    </ligand>
</feature>
<dbReference type="SUPFAM" id="SSF51395">
    <property type="entry name" value="FMN-linked oxidoreductases"/>
    <property type="match status" value="1"/>
</dbReference>
<feature type="binding site" evidence="5">
    <location>
        <position position="286"/>
    </location>
    <ligand>
        <name>glyoxylate</name>
        <dbReference type="ChEBI" id="CHEBI:36655"/>
    </ligand>
</feature>
<comment type="similarity">
    <text evidence="3">Belongs to the FMN-dependent alpha-hydroxy acid dehydrogenase family.</text>
</comment>
<feature type="binding site" evidence="5">
    <location>
        <position position="211"/>
    </location>
    <ligand>
        <name>FMN</name>
        <dbReference type="ChEBI" id="CHEBI:58210"/>
    </ligand>
</feature>
<dbReference type="GO" id="GO:0016491">
    <property type="term" value="F:oxidoreductase activity"/>
    <property type="evidence" value="ECO:0007669"/>
    <property type="project" value="UniProtKB-KW"/>
</dbReference>
<dbReference type="InterPro" id="IPR000262">
    <property type="entry name" value="FMN-dep_DH"/>
</dbReference>
<feature type="binding site" evidence="5">
    <location>
        <position position="284"/>
    </location>
    <ligand>
        <name>FMN</name>
        <dbReference type="ChEBI" id="CHEBI:58210"/>
    </ligand>
</feature>
<protein>
    <submittedName>
        <fullName evidence="7">CYB3 protein</fullName>
    </submittedName>
</protein>
<feature type="domain" description="FMN hydroxy acid dehydrogenase" evidence="6">
    <location>
        <begin position="52"/>
        <end position="396"/>
    </location>
</feature>
<organism evidence="7 8">
    <name type="scientific">Cyberlindnera jadinii (strain ATCC 18201 / CBS 1600 / BCRC 20928 / JCM 3617 / NBRC 0987 / NRRL Y-1542)</name>
    <name type="common">Torula yeast</name>
    <name type="synonym">Candida utilis</name>
    <dbReference type="NCBI Taxonomy" id="983966"/>
    <lineage>
        <taxon>Eukaryota</taxon>
        <taxon>Fungi</taxon>
        <taxon>Dikarya</taxon>
        <taxon>Ascomycota</taxon>
        <taxon>Saccharomycotina</taxon>
        <taxon>Saccharomycetes</taxon>
        <taxon>Phaffomycetales</taxon>
        <taxon>Phaffomycetaceae</taxon>
        <taxon>Cyberlindnera</taxon>
    </lineage>
</organism>
<dbReference type="PANTHER" id="PTHR10578">
    <property type="entry name" value="S -2-HYDROXY-ACID OXIDASE-RELATED"/>
    <property type="match status" value="1"/>
</dbReference>
<dbReference type="PIRSF" id="PIRSF000138">
    <property type="entry name" value="Al-hdrx_acd_dh"/>
    <property type="match status" value="1"/>
</dbReference>
<feature type="binding site" evidence="5">
    <location>
        <begin position="345"/>
        <end position="346"/>
    </location>
    <ligand>
        <name>FMN</name>
        <dbReference type="ChEBI" id="CHEBI:58210"/>
    </ligand>
</feature>
<dbReference type="InterPro" id="IPR008259">
    <property type="entry name" value="FMN_hydac_DH_AS"/>
</dbReference>
<evidence type="ECO:0000256" key="2">
    <source>
        <dbReference type="ARBA" id="ARBA00023002"/>
    </source>
</evidence>
<feature type="binding site" evidence="5">
    <location>
        <position position="262"/>
    </location>
    <ligand>
        <name>FMN</name>
        <dbReference type="ChEBI" id="CHEBI:58210"/>
    </ligand>
</feature>